<dbReference type="InterPro" id="IPR027381">
    <property type="entry name" value="LytR/CpsA/Psr_C"/>
</dbReference>
<feature type="compositionally biased region" description="Polar residues" evidence="1">
    <location>
        <begin position="92"/>
        <end position="101"/>
    </location>
</feature>
<dbReference type="Pfam" id="PF13399">
    <property type="entry name" value="LytR_C"/>
    <property type="match status" value="1"/>
</dbReference>
<evidence type="ECO:0000313" key="4">
    <source>
        <dbReference type="EMBL" id="WGH92032.1"/>
    </source>
</evidence>
<proteinExistence type="predicted"/>
<feature type="domain" description="LytR/CpsA/Psr regulator C-terminal" evidence="3">
    <location>
        <begin position="144"/>
        <end position="223"/>
    </location>
</feature>
<sequence length="225" mass="23520">MNKMSKTEYEPDRFSHVPEYTTEHGAHRADFRGPESSAHLIWIILAAGLALAIGAFSFILLPQLRSQIFADAPVVAGPSPEEDPDAVLESPTDASDASNDVGSPDPADSAVPDDAETAVDEDATGAEPSATEETQESAEVDYQAPVSVYNSTTINGLAAQTEAELTQAGFNVVTVGDWNGGPVTSNIVYFDDPALQATAEEVASQVGGQAQQNDTVSGLTVVVVQ</sequence>
<feature type="compositionally biased region" description="Acidic residues" evidence="1">
    <location>
        <begin position="111"/>
        <end position="124"/>
    </location>
</feature>
<dbReference type="RefSeq" id="WP_110101355.1">
    <property type="nucleotide sequence ID" value="NZ_CP122563.1"/>
</dbReference>
<evidence type="ECO:0000256" key="1">
    <source>
        <dbReference type="SAM" id="MobiDB-lite"/>
    </source>
</evidence>
<gene>
    <name evidence="4" type="ORF">QDX21_06660</name>
</gene>
<evidence type="ECO:0000259" key="3">
    <source>
        <dbReference type="Pfam" id="PF13399"/>
    </source>
</evidence>
<evidence type="ECO:0000313" key="5">
    <source>
        <dbReference type="Proteomes" id="UP001224674"/>
    </source>
</evidence>
<evidence type="ECO:0000256" key="2">
    <source>
        <dbReference type="SAM" id="Phobius"/>
    </source>
</evidence>
<dbReference type="AlphaFoldDB" id="A0AAJ6AFS8"/>
<organism evidence="4 5">
    <name type="scientific">Auritidibacter ignavus</name>
    <dbReference type="NCBI Taxonomy" id="678932"/>
    <lineage>
        <taxon>Bacteria</taxon>
        <taxon>Bacillati</taxon>
        <taxon>Actinomycetota</taxon>
        <taxon>Actinomycetes</taxon>
        <taxon>Micrococcales</taxon>
        <taxon>Micrococcaceae</taxon>
        <taxon>Auritidibacter</taxon>
    </lineage>
</organism>
<feature type="transmembrane region" description="Helical" evidence="2">
    <location>
        <begin position="40"/>
        <end position="61"/>
    </location>
</feature>
<reference evidence="4 5" key="1">
    <citation type="submission" date="2023-03" db="EMBL/GenBank/DDBJ databases">
        <title>Complete genome sequences of several Auritidibacter ignavus strains isolated from ear infections.</title>
        <authorList>
            <person name="Baehr T."/>
            <person name="Baumhoegger A.M."/>
        </authorList>
    </citation>
    <scope>NUCLEOTIDE SEQUENCE [LARGE SCALE GENOMIC DNA]</scope>
    <source>
        <strain evidence="4 5">BABAE-6</strain>
    </source>
</reference>
<dbReference type="Proteomes" id="UP001224674">
    <property type="component" value="Chromosome"/>
</dbReference>
<accession>A0AAJ6AFS8</accession>
<dbReference type="Gene3D" id="3.30.70.2390">
    <property type="match status" value="1"/>
</dbReference>
<keyword evidence="2" id="KW-0812">Transmembrane</keyword>
<dbReference type="EMBL" id="CP122566">
    <property type="protein sequence ID" value="WGH92032.1"/>
    <property type="molecule type" value="Genomic_DNA"/>
</dbReference>
<keyword evidence="5" id="KW-1185">Reference proteome</keyword>
<protein>
    <submittedName>
        <fullName evidence="4">LytR C-terminal domain-containing protein</fullName>
    </submittedName>
</protein>
<keyword evidence="2" id="KW-1133">Transmembrane helix</keyword>
<name>A0AAJ6AFS8_9MICC</name>
<keyword evidence="2" id="KW-0472">Membrane</keyword>
<feature type="region of interest" description="Disordered" evidence="1">
    <location>
        <begin position="75"/>
        <end position="142"/>
    </location>
</feature>